<proteinExistence type="predicted"/>
<evidence type="ECO:0000313" key="1">
    <source>
        <dbReference type="EMBL" id="KAK9321354.1"/>
    </source>
</evidence>
<dbReference type="Proteomes" id="UP001489719">
    <property type="component" value="Unassembled WGS sequence"/>
</dbReference>
<keyword evidence="2" id="KW-1185">Reference proteome</keyword>
<evidence type="ECO:0000313" key="2">
    <source>
        <dbReference type="Proteomes" id="UP001489719"/>
    </source>
</evidence>
<protein>
    <submittedName>
        <fullName evidence="1">Uncharacterized protein</fullName>
    </submittedName>
</protein>
<name>A0ACC3TJP9_9ASCO</name>
<gene>
    <name evidence="1" type="ORF">V1517DRAFT_174681</name>
</gene>
<reference evidence="2" key="1">
    <citation type="journal article" date="2024" name="Front. Bioeng. Biotechnol.">
        <title>Genome-scale model development and genomic sequencing of the oleaginous clade Lipomyces.</title>
        <authorList>
            <person name="Czajka J.J."/>
            <person name="Han Y."/>
            <person name="Kim J."/>
            <person name="Mondo S.J."/>
            <person name="Hofstad B.A."/>
            <person name="Robles A."/>
            <person name="Haridas S."/>
            <person name="Riley R."/>
            <person name="LaButti K."/>
            <person name="Pangilinan J."/>
            <person name="Andreopoulos W."/>
            <person name="Lipzen A."/>
            <person name="Yan J."/>
            <person name="Wang M."/>
            <person name="Ng V."/>
            <person name="Grigoriev I.V."/>
            <person name="Spatafora J.W."/>
            <person name="Magnuson J.K."/>
            <person name="Baker S.E."/>
            <person name="Pomraning K.R."/>
        </authorList>
    </citation>
    <scope>NUCLEOTIDE SEQUENCE [LARGE SCALE GENOMIC DNA]</scope>
    <source>
        <strain evidence="2">CBS 10300</strain>
    </source>
</reference>
<accession>A0ACC3TJP9</accession>
<sequence>MDFAARMQWTLGSEGNHHPKVVVNGSLSSAPLTVSQSHCVRTKQRSYLMHLCQAILTATTWTLFKWTQYHESPATRWTTQAEAPSVEIMPIARGLVNITVPSWENHLEKSVFMVDSMEFHIILEITKEPMKTFMITSK</sequence>
<comment type="caution">
    <text evidence="1">The sequence shown here is derived from an EMBL/GenBank/DDBJ whole genome shotgun (WGS) entry which is preliminary data.</text>
</comment>
<dbReference type="EMBL" id="MU970100">
    <property type="protein sequence ID" value="KAK9321354.1"/>
    <property type="molecule type" value="Genomic_DNA"/>
</dbReference>
<organism evidence="1 2">
    <name type="scientific">Lipomyces orientalis</name>
    <dbReference type="NCBI Taxonomy" id="1233043"/>
    <lineage>
        <taxon>Eukaryota</taxon>
        <taxon>Fungi</taxon>
        <taxon>Dikarya</taxon>
        <taxon>Ascomycota</taxon>
        <taxon>Saccharomycotina</taxon>
        <taxon>Lipomycetes</taxon>
        <taxon>Lipomycetales</taxon>
        <taxon>Lipomycetaceae</taxon>
        <taxon>Lipomyces</taxon>
    </lineage>
</organism>